<dbReference type="SUPFAM" id="SSF56112">
    <property type="entry name" value="Protein kinase-like (PK-like)"/>
    <property type="match status" value="1"/>
</dbReference>
<dbReference type="Proteomes" id="UP001229244">
    <property type="component" value="Unassembled WGS sequence"/>
</dbReference>
<dbReference type="GO" id="GO:0016301">
    <property type="term" value="F:kinase activity"/>
    <property type="evidence" value="ECO:0007669"/>
    <property type="project" value="UniProtKB-KW"/>
</dbReference>
<evidence type="ECO:0000313" key="2">
    <source>
        <dbReference type="EMBL" id="MDQ0314020.1"/>
    </source>
</evidence>
<dbReference type="EC" id="2.7.1.-" evidence="2"/>
<dbReference type="InterPro" id="IPR011009">
    <property type="entry name" value="Kinase-like_dom_sf"/>
</dbReference>
<feature type="domain" description="Aminoglycoside phosphotransferase" evidence="1">
    <location>
        <begin position="30"/>
        <end position="255"/>
    </location>
</feature>
<comment type="caution">
    <text evidence="2">The sequence shown here is derived from an EMBL/GenBank/DDBJ whole genome shotgun (WGS) entry which is preliminary data.</text>
</comment>
<dbReference type="RefSeq" id="WP_306883807.1">
    <property type="nucleotide sequence ID" value="NZ_JAUSUL010000001.1"/>
</dbReference>
<organism evidence="2 3">
    <name type="scientific">Amorphus orientalis</name>
    <dbReference type="NCBI Taxonomy" id="649198"/>
    <lineage>
        <taxon>Bacteria</taxon>
        <taxon>Pseudomonadati</taxon>
        <taxon>Pseudomonadota</taxon>
        <taxon>Alphaproteobacteria</taxon>
        <taxon>Hyphomicrobiales</taxon>
        <taxon>Amorphaceae</taxon>
        <taxon>Amorphus</taxon>
    </lineage>
</organism>
<reference evidence="2" key="1">
    <citation type="submission" date="2023-07" db="EMBL/GenBank/DDBJ databases">
        <title>Genomic Encyclopedia of Type Strains, Phase IV (KMG-IV): sequencing the most valuable type-strain genomes for metagenomic binning, comparative biology and taxonomic classification.</title>
        <authorList>
            <person name="Goeker M."/>
        </authorList>
    </citation>
    <scope>NUCLEOTIDE SEQUENCE</scope>
    <source>
        <strain evidence="2">DSM 21202</strain>
    </source>
</reference>
<dbReference type="InterPro" id="IPR002575">
    <property type="entry name" value="Aminoglycoside_PTrfase"/>
</dbReference>
<dbReference type="Gene3D" id="3.30.200.20">
    <property type="entry name" value="Phosphorylase Kinase, domain 1"/>
    <property type="match status" value="1"/>
</dbReference>
<dbReference type="AlphaFoldDB" id="A0AAE3VLM6"/>
<protein>
    <submittedName>
        <fullName evidence="2">Aminoglycoside/choline kinase family phosphotransferase</fullName>
        <ecNumber evidence="2">2.7.1.-</ecNumber>
    </submittedName>
</protein>
<sequence>MTALPAVPPLPLDPPAATFLARHGLAGETLVPLTADASTRRYVRLPDRGLLLMEDRQDPVGFAAYLRLSRHLCALGLSAPRVQGADPSHGLALVEDFGTSTYTACLAAGHDERALYELAVDALLHLHHEPRGAAVSQPAFDLDTYLTELDVFSDWFAPAVAPSGFDPSGFARRFRELWAAALAPIGERRETLVLRDFHVDNLMLLEGRTGVARCGLLDFQDGVLGPCEYDLVSLLQDARRDLAPGLEAAMLQRYVAGAPAHLGPADEIRQRYALLGAQRHARIAGVFVRLSRRDGKPRYLAFLPRVLRQLETALDDAGLTDIRAFLAAELPEWRQHGSELGTDADILKGPIRV</sequence>
<evidence type="ECO:0000313" key="3">
    <source>
        <dbReference type="Proteomes" id="UP001229244"/>
    </source>
</evidence>
<accession>A0AAE3VLM6</accession>
<gene>
    <name evidence="2" type="ORF">J2S73_000457</name>
</gene>
<keyword evidence="2" id="KW-0418">Kinase</keyword>
<dbReference type="EMBL" id="JAUSUL010000001">
    <property type="protein sequence ID" value="MDQ0314020.1"/>
    <property type="molecule type" value="Genomic_DNA"/>
</dbReference>
<dbReference type="Pfam" id="PF01636">
    <property type="entry name" value="APH"/>
    <property type="match status" value="1"/>
</dbReference>
<proteinExistence type="predicted"/>
<keyword evidence="2" id="KW-0808">Transferase</keyword>
<keyword evidence="3" id="KW-1185">Reference proteome</keyword>
<evidence type="ECO:0000259" key="1">
    <source>
        <dbReference type="Pfam" id="PF01636"/>
    </source>
</evidence>
<name>A0AAE3VLM6_9HYPH</name>
<dbReference type="Gene3D" id="3.90.1200.10">
    <property type="match status" value="1"/>
</dbReference>